<dbReference type="OrthoDB" id="5868955at2759"/>
<dbReference type="EMBL" id="PDUG01000006">
    <property type="protein sequence ID" value="PIC19869.1"/>
    <property type="molecule type" value="Genomic_DNA"/>
</dbReference>
<proteinExistence type="predicted"/>
<evidence type="ECO:0000313" key="2">
    <source>
        <dbReference type="EMBL" id="PIC19869.1"/>
    </source>
</evidence>
<feature type="transmembrane region" description="Helical" evidence="1">
    <location>
        <begin position="20"/>
        <end position="39"/>
    </location>
</feature>
<keyword evidence="1" id="KW-0472">Membrane</keyword>
<dbReference type="PANTHER" id="PTHR38633">
    <property type="entry name" value="PROTEIN CBG15573-RELATED"/>
    <property type="match status" value="1"/>
</dbReference>
<accession>A0A2G5SY84</accession>
<reference evidence="3" key="1">
    <citation type="submission" date="2017-10" db="EMBL/GenBank/DDBJ databases">
        <title>Rapid genome shrinkage in a self-fertile nematode reveals novel sperm competition proteins.</title>
        <authorList>
            <person name="Yin D."/>
            <person name="Schwarz E.M."/>
            <person name="Thomas C.G."/>
            <person name="Felde R.L."/>
            <person name="Korf I.F."/>
            <person name="Cutter A.D."/>
            <person name="Schartner C.M."/>
            <person name="Ralston E.J."/>
            <person name="Meyer B.J."/>
            <person name="Haag E.S."/>
        </authorList>
    </citation>
    <scope>NUCLEOTIDE SEQUENCE [LARGE SCALE GENOMIC DNA]</scope>
    <source>
        <strain evidence="3">JU1422</strain>
    </source>
</reference>
<organism evidence="2 3">
    <name type="scientific">Caenorhabditis nigoni</name>
    <dbReference type="NCBI Taxonomy" id="1611254"/>
    <lineage>
        <taxon>Eukaryota</taxon>
        <taxon>Metazoa</taxon>
        <taxon>Ecdysozoa</taxon>
        <taxon>Nematoda</taxon>
        <taxon>Chromadorea</taxon>
        <taxon>Rhabditida</taxon>
        <taxon>Rhabditina</taxon>
        <taxon>Rhabditomorpha</taxon>
        <taxon>Rhabditoidea</taxon>
        <taxon>Rhabditidae</taxon>
        <taxon>Peloderinae</taxon>
        <taxon>Caenorhabditis</taxon>
    </lineage>
</organism>
<comment type="caution">
    <text evidence="2">The sequence shown here is derived from an EMBL/GenBank/DDBJ whole genome shotgun (WGS) entry which is preliminary data.</text>
</comment>
<evidence type="ECO:0000256" key="1">
    <source>
        <dbReference type="SAM" id="Phobius"/>
    </source>
</evidence>
<gene>
    <name evidence="2" type="primary">Cni-Y62H9A.5</name>
    <name evidence="2" type="synonym">Cnig_chr_X.g25253</name>
    <name evidence="2" type="ORF">B9Z55_025253</name>
</gene>
<dbReference type="STRING" id="1611254.A0A2G5SY84"/>
<dbReference type="PANTHER" id="PTHR38633:SF2">
    <property type="entry name" value="CONSERVED SECRETED PROTEIN"/>
    <property type="match status" value="1"/>
</dbReference>
<protein>
    <submittedName>
        <fullName evidence="2">Uncharacterized protein</fullName>
    </submittedName>
</protein>
<keyword evidence="3" id="KW-1185">Reference proteome</keyword>
<evidence type="ECO:0000313" key="3">
    <source>
        <dbReference type="Proteomes" id="UP000230233"/>
    </source>
</evidence>
<name>A0A2G5SY84_9PELO</name>
<keyword evidence="1" id="KW-0812">Transmembrane</keyword>
<dbReference type="AlphaFoldDB" id="A0A2G5SY84"/>
<dbReference type="Proteomes" id="UP000230233">
    <property type="component" value="Chromosome X"/>
</dbReference>
<sequence length="183" mass="20441">MTPYKRNLSGEHNHLDFNIMAFLILSAAFVAMVAAGGYAPAADNGASYPSGPAHYPVYRDDSYGSYESREKKHHFRKLKDLDADGVFDADITYYKHKGSHYAKISCKQNTDPKKYTWILADSKDKVPNFGLDDTVALAGGINVQYVAKLSNGKWRGNNFVNDDKESFKRVGCLHGDFDAYNLI</sequence>
<keyword evidence="1" id="KW-1133">Transmembrane helix</keyword>